<accession>A0A4R1HQB7</accession>
<protein>
    <submittedName>
        <fullName evidence="2">Uncharacterized protein</fullName>
    </submittedName>
</protein>
<feature type="compositionally biased region" description="Pro residues" evidence="1">
    <location>
        <begin position="94"/>
        <end position="109"/>
    </location>
</feature>
<dbReference type="AlphaFoldDB" id="A0A4R1HQB7"/>
<comment type="caution">
    <text evidence="2">The sequence shown here is derived from an EMBL/GenBank/DDBJ whole genome shotgun (WGS) entry which is preliminary data.</text>
</comment>
<dbReference type="Proteomes" id="UP000295560">
    <property type="component" value="Unassembled WGS sequence"/>
</dbReference>
<evidence type="ECO:0000313" key="2">
    <source>
        <dbReference type="EMBL" id="TCK22905.1"/>
    </source>
</evidence>
<feature type="region of interest" description="Disordered" evidence="1">
    <location>
        <begin position="1"/>
        <end position="126"/>
    </location>
</feature>
<sequence length="252" mass="25971">MCLATHRVPAGRPQTAAPVPDVPHPGRRAAPRPRATPVARGPHPHRRGPHRRTGGPHPSHRHAAPRTTHPAPGVPHPVHRRGRGAGPLHAIGPPVAPRAAPPTAGPHPAPACRTPSTAGAAARTGGPHTAPACRTPNRCAGAALLGCCTQSGRPSHPVPHPNRCAAPRLGVSHPSQPVRHAGAGCDRSSAGSPPRTQAAASHRRDRRKWHGSDTIGAVRPVPLIMRVDASPRTKIGGTGTDATPVARSGRSR</sequence>
<feature type="compositionally biased region" description="Polar residues" evidence="1">
    <location>
        <begin position="189"/>
        <end position="199"/>
    </location>
</feature>
<name>A0A4R1HQB7_PSEEN</name>
<proteinExistence type="predicted"/>
<reference evidence="2 3" key="1">
    <citation type="submission" date="2019-03" db="EMBL/GenBank/DDBJ databases">
        <title>Sequencing the genomes of 1000 actinobacteria strains.</title>
        <authorList>
            <person name="Klenk H.-P."/>
        </authorList>
    </citation>
    <scope>NUCLEOTIDE SEQUENCE [LARGE SCALE GENOMIC DNA]</scope>
    <source>
        <strain evidence="2 3">DSM 44969</strain>
    </source>
</reference>
<feature type="compositionally biased region" description="Basic residues" evidence="1">
    <location>
        <begin position="42"/>
        <end position="64"/>
    </location>
</feature>
<evidence type="ECO:0000313" key="3">
    <source>
        <dbReference type="Proteomes" id="UP000295560"/>
    </source>
</evidence>
<organism evidence="2 3">
    <name type="scientific">Pseudonocardia endophytica</name>
    <dbReference type="NCBI Taxonomy" id="401976"/>
    <lineage>
        <taxon>Bacteria</taxon>
        <taxon>Bacillati</taxon>
        <taxon>Actinomycetota</taxon>
        <taxon>Actinomycetes</taxon>
        <taxon>Pseudonocardiales</taxon>
        <taxon>Pseudonocardiaceae</taxon>
        <taxon>Pseudonocardia</taxon>
    </lineage>
</organism>
<gene>
    <name evidence="2" type="ORF">EV378_6916</name>
</gene>
<feature type="compositionally biased region" description="Low complexity" evidence="1">
    <location>
        <begin position="32"/>
        <end position="41"/>
    </location>
</feature>
<dbReference type="EMBL" id="SMFZ01000002">
    <property type="protein sequence ID" value="TCK22905.1"/>
    <property type="molecule type" value="Genomic_DNA"/>
</dbReference>
<evidence type="ECO:0000256" key="1">
    <source>
        <dbReference type="SAM" id="MobiDB-lite"/>
    </source>
</evidence>
<feature type="region of interest" description="Disordered" evidence="1">
    <location>
        <begin position="153"/>
        <end position="252"/>
    </location>
</feature>
<keyword evidence="3" id="KW-1185">Reference proteome</keyword>